<keyword evidence="1" id="KW-0677">Repeat</keyword>
<dbReference type="Pfam" id="PF08238">
    <property type="entry name" value="Sel1"/>
    <property type="match status" value="7"/>
</dbReference>
<comment type="caution">
    <text evidence="3">The sequence shown here is derived from an EMBL/GenBank/DDBJ whole genome shotgun (WGS) entry which is preliminary data.</text>
</comment>
<dbReference type="Gene3D" id="1.25.40.10">
    <property type="entry name" value="Tetratricopeptide repeat domain"/>
    <property type="match status" value="2"/>
</dbReference>
<dbReference type="Proteomes" id="UP000245609">
    <property type="component" value="Unassembled WGS sequence"/>
</dbReference>
<dbReference type="PANTHER" id="PTHR46430:SF1">
    <property type="entry name" value="CHITIN SYNTHASE REGULATOR SKT5-RELATED"/>
    <property type="match status" value="1"/>
</dbReference>
<dbReference type="PANTHER" id="PTHR46430">
    <property type="entry name" value="PROTEIN SKT5-RELATED"/>
    <property type="match status" value="1"/>
</dbReference>
<protein>
    <submittedName>
        <fullName evidence="3">Uncharacterized protein</fullName>
    </submittedName>
</protein>
<accession>A0A2T9YT11</accession>
<feature type="compositionally biased region" description="Polar residues" evidence="2">
    <location>
        <begin position="286"/>
        <end position="307"/>
    </location>
</feature>
<reference evidence="3 4" key="1">
    <citation type="journal article" date="2018" name="MBio">
        <title>Comparative Genomics Reveals the Core Gene Toolbox for the Fungus-Insect Symbiosis.</title>
        <authorList>
            <person name="Wang Y."/>
            <person name="Stata M."/>
            <person name="Wang W."/>
            <person name="Stajich J.E."/>
            <person name="White M.M."/>
            <person name="Moncalvo J.M."/>
        </authorList>
    </citation>
    <scope>NUCLEOTIDE SEQUENCE [LARGE SCALE GENOMIC DNA]</scope>
    <source>
        <strain evidence="3 4">SC-DP-2</strain>
    </source>
</reference>
<name>A0A2T9YT11_9FUNG</name>
<proteinExistence type="predicted"/>
<sequence>MKSEEVAYYNAFNLEDDNRDIIFYKEDNLLEQFKSFKNAKGNSPIDEKGRSSYISTSDLTIKEEHQFNPQRKSIQNISNNCRNTMLNHLTKDAVYPVDQDLALDPLCFFKNKRSTYNNTYAVPYGHSSSTAVNSPEMNSTHTSTNYEAPGQSCLQNIGYPSKYTKIQNPLKNDFQEHYLSVSNLANPNNNLKATRRPPKILNLKPTNLPEVVSHQTPEIYQKEIYRIYSNNSGSKDNPLLQDAYIALLYSRNAATSSSDSSFKNGEHNINVENSINERETKKESDGLSQIKNKKLNAQNTYSSQTSNIEDIPTKDKKEEKKYKDDITFKKRYNKKAESQKKYPKRNQSSINKLKKDKDSENQTTGTKETVGKSNHLINEDTAISLNPILKSQFSLYKTDRNSSDQTETSFNKDKAHLSKQSQVRLYYNVAEYHKQAKTFLPTMENLESQLEFAKYLIEASQDTELETVRRKSFQKGSERNLNIGKPQRLRKKETQKSQIPKLAVYWINRLCKNQVAEAMEIKASWIRSGIFGHSKNYDLSLTYFIEAANLGSDKSALEVAMYYEAKKDYKSALEWYCKAGNLKNTKALYKIAFSYLTGGLGLKTDYAVAHSYLKLSCVLANSECPLGPYVLGQLYMGEVLGRDAKVGFPLNPRLGINLLKKAAGFNHDLSCYKLGDYYQNGFIGVPINCKESIKYYEKGVENKSPDCMYALARIYFNGWDPYIMPSYDKAYKYTEMASEMGHPYSYLLMGMLHDPRLNENKIFVVKNTIKMIPIKSHQTANEWYKKALSAGVEEAKELIVA</sequence>
<dbReference type="AlphaFoldDB" id="A0A2T9YT11"/>
<evidence type="ECO:0000313" key="3">
    <source>
        <dbReference type="EMBL" id="PVU95478.1"/>
    </source>
</evidence>
<dbReference type="STRING" id="133381.A0A2T9YT11"/>
<dbReference type="InterPro" id="IPR011990">
    <property type="entry name" value="TPR-like_helical_dom_sf"/>
</dbReference>
<feature type="compositionally biased region" description="Basic and acidic residues" evidence="2">
    <location>
        <begin position="275"/>
        <end position="285"/>
    </location>
</feature>
<organism evidence="3 4">
    <name type="scientific">Smittium megazygosporum</name>
    <dbReference type="NCBI Taxonomy" id="133381"/>
    <lineage>
        <taxon>Eukaryota</taxon>
        <taxon>Fungi</taxon>
        <taxon>Fungi incertae sedis</taxon>
        <taxon>Zoopagomycota</taxon>
        <taxon>Kickxellomycotina</taxon>
        <taxon>Harpellomycetes</taxon>
        <taxon>Harpellales</taxon>
        <taxon>Legeriomycetaceae</taxon>
        <taxon>Smittium</taxon>
    </lineage>
</organism>
<evidence type="ECO:0000313" key="4">
    <source>
        <dbReference type="Proteomes" id="UP000245609"/>
    </source>
</evidence>
<dbReference type="InterPro" id="IPR051726">
    <property type="entry name" value="Chitin_Synth_Reg"/>
</dbReference>
<dbReference type="SMART" id="SM00671">
    <property type="entry name" value="SEL1"/>
    <property type="match status" value="6"/>
</dbReference>
<feature type="compositionally biased region" description="Basic and acidic residues" evidence="2">
    <location>
        <begin position="311"/>
        <end position="340"/>
    </location>
</feature>
<dbReference type="InterPro" id="IPR006597">
    <property type="entry name" value="Sel1-like"/>
</dbReference>
<evidence type="ECO:0000256" key="2">
    <source>
        <dbReference type="SAM" id="MobiDB-lite"/>
    </source>
</evidence>
<feature type="compositionally biased region" description="Polar residues" evidence="2">
    <location>
        <begin position="361"/>
        <end position="373"/>
    </location>
</feature>
<dbReference type="EMBL" id="MBFS01002558">
    <property type="protein sequence ID" value="PVU95478.1"/>
    <property type="molecule type" value="Genomic_DNA"/>
</dbReference>
<evidence type="ECO:0000256" key="1">
    <source>
        <dbReference type="ARBA" id="ARBA00022737"/>
    </source>
</evidence>
<feature type="region of interest" description="Disordered" evidence="2">
    <location>
        <begin position="255"/>
        <end position="373"/>
    </location>
</feature>
<dbReference type="OrthoDB" id="272077at2759"/>
<dbReference type="SUPFAM" id="SSF81901">
    <property type="entry name" value="HCP-like"/>
    <property type="match status" value="1"/>
</dbReference>
<keyword evidence="4" id="KW-1185">Reference proteome</keyword>
<gene>
    <name evidence="3" type="ORF">BB560_005856</name>
</gene>